<reference evidence="1 2" key="1">
    <citation type="submission" date="2020-08" db="EMBL/GenBank/DDBJ databases">
        <title>Genomic Encyclopedia of Type Strains, Phase IV (KMG-IV): sequencing the most valuable type-strain genomes for metagenomic binning, comparative biology and taxonomic classification.</title>
        <authorList>
            <person name="Goeker M."/>
        </authorList>
    </citation>
    <scope>NUCLEOTIDE SEQUENCE [LARGE SCALE GENOMIC DNA]</scope>
    <source>
        <strain evidence="1 2">DSM 102134</strain>
    </source>
</reference>
<proteinExistence type="predicted"/>
<keyword evidence="2" id="KW-1185">Reference proteome</keyword>
<sequence>MTVTASSEVGMAKKIDPSTEAEIRLGRRVSREVSVLLHEIEKEPVPDRLLELAQQLQKALGEKYEQ</sequence>
<protein>
    <submittedName>
        <fullName evidence="1">Pantoate kinase</fullName>
    </submittedName>
</protein>
<accession>A0A7W9YY79</accession>
<gene>
    <name evidence="1" type="ORF">HNQ75_002579</name>
</gene>
<evidence type="ECO:0000313" key="1">
    <source>
        <dbReference type="EMBL" id="MBB6180597.1"/>
    </source>
</evidence>
<dbReference type="Proteomes" id="UP000535501">
    <property type="component" value="Unassembled WGS sequence"/>
</dbReference>
<dbReference type="EMBL" id="JACHEJ010000006">
    <property type="protein sequence ID" value="MBB6180597.1"/>
    <property type="molecule type" value="Genomic_DNA"/>
</dbReference>
<organism evidence="1 2">
    <name type="scientific">Pseudorhizobium flavum</name>
    <dbReference type="NCBI Taxonomy" id="1335061"/>
    <lineage>
        <taxon>Bacteria</taxon>
        <taxon>Pseudomonadati</taxon>
        <taxon>Pseudomonadota</taxon>
        <taxon>Alphaproteobacteria</taxon>
        <taxon>Hyphomicrobiales</taxon>
        <taxon>Rhizobiaceae</taxon>
        <taxon>Rhizobium/Agrobacterium group</taxon>
        <taxon>Pseudorhizobium</taxon>
    </lineage>
</organism>
<dbReference type="GO" id="GO:0016301">
    <property type="term" value="F:kinase activity"/>
    <property type="evidence" value="ECO:0007669"/>
    <property type="project" value="UniProtKB-KW"/>
</dbReference>
<comment type="caution">
    <text evidence="1">The sequence shown here is derived from an EMBL/GenBank/DDBJ whole genome shotgun (WGS) entry which is preliminary data.</text>
</comment>
<name>A0A7W9YY79_9HYPH</name>
<keyword evidence="1" id="KW-0808">Transferase</keyword>
<dbReference type="RefSeq" id="WP_052639540.1">
    <property type="nucleotide sequence ID" value="NZ_JACHEJ010000006.1"/>
</dbReference>
<evidence type="ECO:0000313" key="2">
    <source>
        <dbReference type="Proteomes" id="UP000535501"/>
    </source>
</evidence>
<dbReference type="AlphaFoldDB" id="A0A7W9YY79"/>
<keyword evidence="1" id="KW-0418">Kinase</keyword>